<dbReference type="InterPro" id="IPR036097">
    <property type="entry name" value="HisK_dim/P_sf"/>
</dbReference>
<dbReference type="PROSITE" id="PS50109">
    <property type="entry name" value="HIS_KIN"/>
    <property type="match status" value="1"/>
</dbReference>
<dbReference type="SUPFAM" id="SSF55874">
    <property type="entry name" value="ATPase domain of HSP90 chaperone/DNA topoisomerase II/histidine kinase"/>
    <property type="match status" value="1"/>
</dbReference>
<evidence type="ECO:0000259" key="11">
    <source>
        <dbReference type="PROSITE" id="PS50112"/>
    </source>
</evidence>
<evidence type="ECO:0000256" key="1">
    <source>
        <dbReference type="ARBA" id="ARBA00000085"/>
    </source>
</evidence>
<keyword evidence="5" id="KW-0418">Kinase</keyword>
<dbReference type="PANTHER" id="PTHR43047:SF72">
    <property type="entry name" value="OSMOSENSING HISTIDINE PROTEIN KINASE SLN1"/>
    <property type="match status" value="1"/>
</dbReference>
<dbReference type="SUPFAM" id="SSF47384">
    <property type="entry name" value="Homodimeric domain of signal transducing histidine kinase"/>
    <property type="match status" value="1"/>
</dbReference>
<dbReference type="SUPFAM" id="SSF52172">
    <property type="entry name" value="CheY-like"/>
    <property type="match status" value="1"/>
</dbReference>
<dbReference type="SMART" id="SM00388">
    <property type="entry name" value="HisKA"/>
    <property type="match status" value="1"/>
</dbReference>
<dbReference type="Gene3D" id="3.30.565.10">
    <property type="entry name" value="Histidine kinase-like ATPase, C-terminal domain"/>
    <property type="match status" value="1"/>
</dbReference>
<dbReference type="CDD" id="cd00082">
    <property type="entry name" value="HisKA"/>
    <property type="match status" value="1"/>
</dbReference>
<evidence type="ECO:0000256" key="2">
    <source>
        <dbReference type="ARBA" id="ARBA00012438"/>
    </source>
</evidence>
<dbReference type="EMBL" id="BSND01000005">
    <property type="protein sequence ID" value="GLQ00152.1"/>
    <property type="molecule type" value="Genomic_DNA"/>
</dbReference>
<proteinExistence type="predicted"/>
<dbReference type="InterPro" id="IPR005467">
    <property type="entry name" value="His_kinase_dom"/>
</dbReference>
<keyword evidence="8" id="KW-0732">Signal</keyword>
<dbReference type="CDD" id="cd00130">
    <property type="entry name" value="PAS"/>
    <property type="match status" value="1"/>
</dbReference>
<name>A0ABQ5TVF5_9GAMM</name>
<evidence type="ECO:0000256" key="8">
    <source>
        <dbReference type="SAM" id="SignalP"/>
    </source>
</evidence>
<dbReference type="SMART" id="SM00448">
    <property type="entry name" value="REC"/>
    <property type="match status" value="1"/>
</dbReference>
<dbReference type="Gene3D" id="1.10.287.130">
    <property type="match status" value="1"/>
</dbReference>
<dbReference type="Pfam" id="PF00072">
    <property type="entry name" value="Response_reg"/>
    <property type="match status" value="1"/>
</dbReference>
<dbReference type="InterPro" id="IPR004358">
    <property type="entry name" value="Sig_transdc_His_kin-like_C"/>
</dbReference>
<keyword evidence="13" id="KW-1185">Reference proteome</keyword>
<dbReference type="SMART" id="SM00387">
    <property type="entry name" value="HATPase_c"/>
    <property type="match status" value="1"/>
</dbReference>
<dbReference type="Proteomes" id="UP001161423">
    <property type="component" value="Unassembled WGS sequence"/>
</dbReference>
<protein>
    <recommendedName>
        <fullName evidence="2">histidine kinase</fullName>
        <ecNumber evidence="2">2.7.13.3</ecNumber>
    </recommendedName>
</protein>
<dbReference type="InterPro" id="IPR011006">
    <property type="entry name" value="CheY-like_superfamily"/>
</dbReference>
<dbReference type="PROSITE" id="PS50110">
    <property type="entry name" value="RESPONSE_REGULATORY"/>
    <property type="match status" value="1"/>
</dbReference>
<dbReference type="InterPro" id="IPR003661">
    <property type="entry name" value="HisK_dim/P_dom"/>
</dbReference>
<evidence type="ECO:0000256" key="3">
    <source>
        <dbReference type="ARBA" id="ARBA00022553"/>
    </source>
</evidence>
<dbReference type="EC" id="2.7.13.3" evidence="2"/>
<keyword evidence="7" id="KW-1133">Transmembrane helix</keyword>
<dbReference type="InterPro" id="IPR001789">
    <property type="entry name" value="Sig_transdc_resp-reg_receiver"/>
</dbReference>
<gene>
    <name evidence="12" type="ORF">GCM10007891_20050</name>
</gene>
<accession>A0ABQ5TVF5</accession>
<dbReference type="Pfam" id="PF09084">
    <property type="entry name" value="NMT1"/>
    <property type="match status" value="1"/>
</dbReference>
<keyword evidence="3 6" id="KW-0597">Phosphoprotein</keyword>
<evidence type="ECO:0000259" key="9">
    <source>
        <dbReference type="PROSITE" id="PS50109"/>
    </source>
</evidence>
<evidence type="ECO:0000259" key="10">
    <source>
        <dbReference type="PROSITE" id="PS50110"/>
    </source>
</evidence>
<dbReference type="Gene3D" id="3.30.450.20">
    <property type="entry name" value="PAS domain"/>
    <property type="match status" value="1"/>
</dbReference>
<feature type="domain" description="Histidine kinase" evidence="9">
    <location>
        <begin position="530"/>
        <end position="749"/>
    </location>
</feature>
<dbReference type="PROSITE" id="PS50112">
    <property type="entry name" value="PAS"/>
    <property type="match status" value="1"/>
</dbReference>
<dbReference type="Gene3D" id="3.40.190.10">
    <property type="entry name" value="Periplasmic binding protein-like II"/>
    <property type="match status" value="2"/>
</dbReference>
<dbReference type="NCBIfam" id="TIGR00229">
    <property type="entry name" value="sensory_box"/>
    <property type="match status" value="1"/>
</dbReference>
<dbReference type="SUPFAM" id="SSF55785">
    <property type="entry name" value="PYP-like sensor domain (PAS domain)"/>
    <property type="match status" value="1"/>
</dbReference>
<dbReference type="InterPro" id="IPR003594">
    <property type="entry name" value="HATPase_dom"/>
</dbReference>
<dbReference type="SMART" id="SM00091">
    <property type="entry name" value="PAS"/>
    <property type="match status" value="1"/>
</dbReference>
<evidence type="ECO:0000313" key="12">
    <source>
        <dbReference type="EMBL" id="GLQ00152.1"/>
    </source>
</evidence>
<evidence type="ECO:0000313" key="13">
    <source>
        <dbReference type="Proteomes" id="UP001161423"/>
    </source>
</evidence>
<sequence length="900" mass="102057">MAMSMNLRWLFIISVFFYSSAAYTEENTKNNDLKHVTIKLHWEHQFQFAGIYAAKEKGFYRQAGLDVEILSGYNHPYDEVENGNVDFGISGTGIVMEYMKGRPFVALGATFQSSPYVWLVKADSGIYSAADFIGRTINRQSEADDLTAIFLQQHVDTSKINFVPPSKNYLNDLISGRIDGVTAYISNEPFYMQEQNEPYRVISPRDYGINFYSDILFTTEQYIDDNPDLVDAFRNATYRGWAYTAEHPDEIIDLVLEKYNPQHKTPAHVHYEAEQLLKLSLYPTVEFGHITVSRWKQIADVYESLGINKKQRDLDEFIYTEPDNEVLMFKWLVMILGSLSLVIIIFYLFKRHHNQILTEEIQTKTESIKQELENRSALEATAKQESLKLQTLLDNTIDSVITIDGNGIIVSFNKASVQLYGYEADEIIGQNITALMPASYRDMHKLGMSRFLSTDESRIIGKPIELEALHKSGTIFPIELTISHFKWDEKHFFTGIARDISRQKAEQKALLQAKLEAERANKAKSEFLSAMSHELRTPLNGILGFSQLLLTDNDPPPSQQQRHQIKQIIESGEHLLNLINDVLELSKIESGNIQLSTEHIPIKHVFDACLPMLETMAKKYDVEITLPEQNDTVVVADLTKLKQVFINLVTNAIKYNKAGGQVIITTRLVPQNGCLKMTITDTGHGIPISKQAHVFTAFERLGQEYANIEGSGVGLSISKRLIEAMGGKIDFASTEGQGSSFWIELPLSTQQPAWQSEQRPALEALNKQISARRNDTQLNTEPRQVLYIEDNPANIRLIEVFFSRYPQVTFHNCVSAEDGLEFIHQQRPDLILMDINLPGMSGIEATRILKNSDEFKDIAVIALTAAAMQENKDSAKGLFTAYVTKPIDFTQLTQLVRPYL</sequence>
<dbReference type="Pfam" id="PF00512">
    <property type="entry name" value="HisKA"/>
    <property type="match status" value="1"/>
</dbReference>
<feature type="modified residue" description="4-aspartylphosphate" evidence="6">
    <location>
        <position position="834"/>
    </location>
</feature>
<dbReference type="Gene3D" id="3.40.50.2300">
    <property type="match status" value="1"/>
</dbReference>
<dbReference type="InterPro" id="IPR000014">
    <property type="entry name" value="PAS"/>
</dbReference>
<evidence type="ECO:0000256" key="6">
    <source>
        <dbReference type="PROSITE-ProRule" id="PRU00169"/>
    </source>
</evidence>
<keyword evidence="7" id="KW-0812">Transmembrane</keyword>
<feature type="transmembrane region" description="Helical" evidence="7">
    <location>
        <begin position="328"/>
        <end position="349"/>
    </location>
</feature>
<dbReference type="Pfam" id="PF02518">
    <property type="entry name" value="HATPase_c"/>
    <property type="match status" value="1"/>
</dbReference>
<dbReference type="SUPFAM" id="SSF53850">
    <property type="entry name" value="Periplasmic binding protein-like II"/>
    <property type="match status" value="1"/>
</dbReference>
<dbReference type="InterPro" id="IPR036890">
    <property type="entry name" value="HATPase_C_sf"/>
</dbReference>
<comment type="caution">
    <text evidence="12">The sequence shown here is derived from an EMBL/GenBank/DDBJ whole genome shotgun (WGS) entry which is preliminary data.</text>
</comment>
<organism evidence="12 13">
    <name type="scientific">Methylophaga thalassica</name>
    <dbReference type="NCBI Taxonomy" id="40223"/>
    <lineage>
        <taxon>Bacteria</taxon>
        <taxon>Pseudomonadati</taxon>
        <taxon>Pseudomonadota</taxon>
        <taxon>Gammaproteobacteria</taxon>
        <taxon>Thiotrichales</taxon>
        <taxon>Piscirickettsiaceae</taxon>
        <taxon>Methylophaga</taxon>
    </lineage>
</organism>
<dbReference type="InterPro" id="IPR035965">
    <property type="entry name" value="PAS-like_dom_sf"/>
</dbReference>
<evidence type="ECO:0000256" key="7">
    <source>
        <dbReference type="SAM" id="Phobius"/>
    </source>
</evidence>
<feature type="chain" id="PRO_5047322194" description="histidine kinase" evidence="8">
    <location>
        <begin position="25"/>
        <end position="900"/>
    </location>
</feature>
<keyword evidence="7" id="KW-0472">Membrane</keyword>
<keyword evidence="4" id="KW-0808">Transferase</keyword>
<feature type="domain" description="Response regulatory" evidence="10">
    <location>
        <begin position="784"/>
        <end position="900"/>
    </location>
</feature>
<dbReference type="Pfam" id="PF13426">
    <property type="entry name" value="PAS_9"/>
    <property type="match status" value="1"/>
</dbReference>
<dbReference type="PANTHER" id="PTHR43047">
    <property type="entry name" value="TWO-COMPONENT HISTIDINE PROTEIN KINASE"/>
    <property type="match status" value="1"/>
</dbReference>
<reference evidence="12" key="2">
    <citation type="submission" date="2023-01" db="EMBL/GenBank/DDBJ databases">
        <title>Draft genome sequence of Methylophaga thalassica strain NBRC 102424.</title>
        <authorList>
            <person name="Sun Q."/>
            <person name="Mori K."/>
        </authorList>
    </citation>
    <scope>NUCLEOTIDE SEQUENCE</scope>
    <source>
        <strain evidence="12">NBRC 102424</strain>
    </source>
</reference>
<dbReference type="PRINTS" id="PR00344">
    <property type="entry name" value="BCTRLSENSOR"/>
</dbReference>
<reference evidence="12" key="1">
    <citation type="journal article" date="2014" name="Int. J. Syst. Evol. Microbiol.">
        <title>Complete genome of a new Firmicutes species belonging to the dominant human colonic microbiota ('Ruminococcus bicirculans') reveals two chromosomes and a selective capacity to utilize plant glucans.</title>
        <authorList>
            <consortium name="NISC Comparative Sequencing Program"/>
            <person name="Wegmann U."/>
            <person name="Louis P."/>
            <person name="Goesmann A."/>
            <person name="Henrissat B."/>
            <person name="Duncan S.H."/>
            <person name="Flint H.J."/>
        </authorList>
    </citation>
    <scope>NUCLEOTIDE SEQUENCE</scope>
    <source>
        <strain evidence="12">NBRC 102424</strain>
    </source>
</reference>
<evidence type="ECO:0000256" key="5">
    <source>
        <dbReference type="ARBA" id="ARBA00022777"/>
    </source>
</evidence>
<feature type="domain" description="PAS" evidence="11">
    <location>
        <begin position="385"/>
        <end position="455"/>
    </location>
</feature>
<evidence type="ECO:0000256" key="4">
    <source>
        <dbReference type="ARBA" id="ARBA00022679"/>
    </source>
</evidence>
<dbReference type="InterPro" id="IPR015168">
    <property type="entry name" value="SsuA/THI5"/>
</dbReference>
<feature type="signal peptide" evidence="8">
    <location>
        <begin position="1"/>
        <end position="24"/>
    </location>
</feature>
<comment type="catalytic activity">
    <reaction evidence="1">
        <text>ATP + protein L-histidine = ADP + protein N-phospho-L-histidine.</text>
        <dbReference type="EC" id="2.7.13.3"/>
    </reaction>
</comment>